<dbReference type="KEGG" id="lau:G293_01380"/>
<dbReference type="RefSeq" id="WP_047263971.1">
    <property type="nucleotide sequence ID" value="NZ_CP004021.1"/>
</dbReference>
<dbReference type="InterPro" id="IPR050291">
    <property type="entry name" value="CDF_Transporter"/>
</dbReference>
<dbReference type="GO" id="GO:0015086">
    <property type="term" value="F:cadmium ion transmembrane transporter activity"/>
    <property type="evidence" value="ECO:0007669"/>
    <property type="project" value="TreeGrafter"/>
</dbReference>
<dbReference type="Gene3D" id="3.30.70.1350">
    <property type="entry name" value="Cation efflux protein, cytoplasmic domain"/>
    <property type="match status" value="1"/>
</dbReference>
<evidence type="ECO:0000313" key="10">
    <source>
        <dbReference type="EMBL" id="AKK19908.1"/>
    </source>
</evidence>
<dbReference type="Proteomes" id="UP000035503">
    <property type="component" value="Chromosome"/>
</dbReference>
<protein>
    <submittedName>
        <fullName evidence="10">Putative cation efflux protein</fullName>
    </submittedName>
</protein>
<keyword evidence="3" id="KW-0813">Transport</keyword>
<evidence type="ECO:0000256" key="7">
    <source>
        <dbReference type="SAM" id="Phobius"/>
    </source>
</evidence>
<dbReference type="Pfam" id="PF01545">
    <property type="entry name" value="Cation_efflux"/>
    <property type="match status" value="1"/>
</dbReference>
<feature type="transmembrane region" description="Helical" evidence="7">
    <location>
        <begin position="114"/>
        <end position="134"/>
    </location>
</feature>
<feature type="transmembrane region" description="Helical" evidence="7">
    <location>
        <begin position="39"/>
        <end position="60"/>
    </location>
</feature>
<keyword evidence="5 7" id="KW-1133">Transmembrane helix</keyword>
<proteinExistence type="inferred from homology"/>
<feature type="transmembrane region" description="Helical" evidence="7">
    <location>
        <begin position="182"/>
        <end position="200"/>
    </location>
</feature>
<dbReference type="InterPro" id="IPR002524">
    <property type="entry name" value="Cation_efflux"/>
</dbReference>
<dbReference type="SUPFAM" id="SSF160240">
    <property type="entry name" value="Cation efflux protein cytoplasmic domain-like"/>
    <property type="match status" value="1"/>
</dbReference>
<dbReference type="GO" id="GO:0005886">
    <property type="term" value="C:plasma membrane"/>
    <property type="evidence" value="ECO:0007669"/>
    <property type="project" value="TreeGrafter"/>
</dbReference>
<feature type="transmembrane region" description="Helical" evidence="7">
    <location>
        <begin position="80"/>
        <end position="102"/>
    </location>
</feature>
<feature type="domain" description="Cation efflux protein transmembrane" evidence="8">
    <location>
        <begin position="17"/>
        <end position="207"/>
    </location>
</feature>
<dbReference type="Gene3D" id="1.20.1510.10">
    <property type="entry name" value="Cation efflux protein transmembrane domain"/>
    <property type="match status" value="1"/>
</dbReference>
<feature type="transmembrane region" description="Helical" evidence="7">
    <location>
        <begin position="12"/>
        <end position="33"/>
    </location>
</feature>
<dbReference type="PATRIC" id="fig|1277257.4.peg.303"/>
<evidence type="ECO:0000313" key="11">
    <source>
        <dbReference type="Proteomes" id="UP000035503"/>
    </source>
</evidence>
<dbReference type="PANTHER" id="PTHR43840:SF15">
    <property type="entry name" value="MITOCHONDRIAL METAL TRANSPORTER 1-RELATED"/>
    <property type="match status" value="1"/>
</dbReference>
<dbReference type="SUPFAM" id="SSF161111">
    <property type="entry name" value="Cation efflux protein transmembrane domain-like"/>
    <property type="match status" value="1"/>
</dbReference>
<comment type="subcellular location">
    <subcellularLocation>
        <location evidence="1">Membrane</location>
        <topology evidence="1">Multi-pass membrane protein</topology>
    </subcellularLocation>
</comment>
<dbReference type="Pfam" id="PF16916">
    <property type="entry name" value="ZT_dimer"/>
    <property type="match status" value="1"/>
</dbReference>
<dbReference type="GO" id="GO:0015093">
    <property type="term" value="F:ferrous iron transmembrane transporter activity"/>
    <property type="evidence" value="ECO:0007669"/>
    <property type="project" value="TreeGrafter"/>
</dbReference>
<evidence type="ECO:0000256" key="6">
    <source>
        <dbReference type="ARBA" id="ARBA00023136"/>
    </source>
</evidence>
<keyword evidence="11" id="KW-1185">Reference proteome</keyword>
<dbReference type="EMBL" id="CP004021">
    <property type="protein sequence ID" value="AKK19908.1"/>
    <property type="molecule type" value="Genomic_DNA"/>
</dbReference>
<feature type="transmembrane region" description="Helical" evidence="7">
    <location>
        <begin position="154"/>
        <end position="176"/>
    </location>
</feature>
<keyword evidence="4 7" id="KW-0812">Transmembrane</keyword>
<evidence type="ECO:0000256" key="2">
    <source>
        <dbReference type="ARBA" id="ARBA00008114"/>
    </source>
</evidence>
<dbReference type="GO" id="GO:0006882">
    <property type="term" value="P:intracellular zinc ion homeostasis"/>
    <property type="evidence" value="ECO:0007669"/>
    <property type="project" value="TreeGrafter"/>
</dbReference>
<gene>
    <name evidence="10" type="ORF">G293_01380</name>
</gene>
<name>A0A0G3I647_LIBAF</name>
<evidence type="ECO:0000256" key="3">
    <source>
        <dbReference type="ARBA" id="ARBA00022448"/>
    </source>
</evidence>
<evidence type="ECO:0000259" key="8">
    <source>
        <dbReference type="Pfam" id="PF01545"/>
    </source>
</evidence>
<feature type="domain" description="Cation efflux protein cytoplasmic" evidence="9">
    <location>
        <begin position="212"/>
        <end position="289"/>
    </location>
</feature>
<accession>A0A0G3I647</accession>
<comment type="similarity">
    <text evidence="2">Belongs to the cation diffusion facilitator (CDF) transporter (TC 2.A.4) family.</text>
</comment>
<evidence type="ECO:0000256" key="5">
    <source>
        <dbReference type="ARBA" id="ARBA00022989"/>
    </source>
</evidence>
<dbReference type="NCBIfam" id="TIGR01297">
    <property type="entry name" value="CDF"/>
    <property type="match status" value="1"/>
</dbReference>
<evidence type="ECO:0000256" key="4">
    <source>
        <dbReference type="ARBA" id="ARBA00022692"/>
    </source>
</evidence>
<dbReference type="InterPro" id="IPR027470">
    <property type="entry name" value="Cation_efflux_CTD"/>
</dbReference>
<dbReference type="OrthoDB" id="9806522at2"/>
<keyword evidence="6 7" id="KW-0472">Membrane</keyword>
<dbReference type="InterPro" id="IPR058533">
    <property type="entry name" value="Cation_efflux_TM"/>
</dbReference>
<dbReference type="STRING" id="1277257.G293_01380"/>
<dbReference type="AlphaFoldDB" id="A0A0G3I647"/>
<evidence type="ECO:0000256" key="1">
    <source>
        <dbReference type="ARBA" id="ARBA00004141"/>
    </source>
</evidence>
<dbReference type="GO" id="GO:0015341">
    <property type="term" value="F:zinc efflux antiporter activity"/>
    <property type="evidence" value="ECO:0007669"/>
    <property type="project" value="TreeGrafter"/>
</dbReference>
<evidence type="ECO:0000259" key="9">
    <source>
        <dbReference type="Pfam" id="PF16916"/>
    </source>
</evidence>
<reference evidence="10 11" key="1">
    <citation type="journal article" date="2015" name="Genome Announc.">
        <title>Complete Genome Sequence of 'Candidatus Liberibacter africanus,' a Bacterium Associated with Citrus Huanglongbing.</title>
        <authorList>
            <person name="Lin H."/>
            <person name="Pietersen G."/>
            <person name="Han C."/>
            <person name="Read D.A."/>
            <person name="Lou B."/>
            <person name="Gupta G."/>
            <person name="Civerolo E.L."/>
        </authorList>
    </citation>
    <scope>NUCLEOTIDE SEQUENCE [LARGE SCALE GENOMIC DNA]</scope>
    <source>
        <strain evidence="10 11">PTSAPSY</strain>
    </source>
</reference>
<organism evidence="10 11">
    <name type="scientific">Candidatus Liberibacter africanus PTSAPSY</name>
    <dbReference type="NCBI Taxonomy" id="1277257"/>
    <lineage>
        <taxon>Bacteria</taxon>
        <taxon>Pseudomonadati</taxon>
        <taxon>Pseudomonadota</taxon>
        <taxon>Alphaproteobacteria</taxon>
        <taxon>Hyphomicrobiales</taxon>
        <taxon>Rhizobiaceae</taxon>
        <taxon>Liberibacter</taxon>
    </lineage>
</organism>
<dbReference type="InterPro" id="IPR027469">
    <property type="entry name" value="Cation_efflux_TMD_sf"/>
</dbReference>
<dbReference type="InterPro" id="IPR036837">
    <property type="entry name" value="Cation_efflux_CTD_sf"/>
</dbReference>
<sequence length="300" mass="33275">MKVDDQKNVMQMALWGMLISITITALKITAWYITGFISLLSDGLESIVNIITAIISYFTLKYAYRPADKTHPFGHQKAEYIAAIVEGLLMANISLIILYESWNNLSHFPSNDVSIIGLLISMIANIIGLFWGKWLIYYGEKNFSPTFKANGQHFVADVILSIGVVCGLLLVMITGYTKLDSTIAILIALSILYQGCKVISSSIKNLMDAAVKPEYFEKIKEIIALNASGSIGIHDLKIRQAGATFFINFHLVVNSNMTVFNAHKICNNIEKSLEENISQSVVTIHIEPESEATHGIQIQL</sequence>
<dbReference type="PANTHER" id="PTHR43840">
    <property type="entry name" value="MITOCHONDRIAL METAL TRANSPORTER 1-RELATED"/>
    <property type="match status" value="1"/>
</dbReference>